<gene>
    <name evidence="1" type="ORF">Ciccas_011549</name>
</gene>
<proteinExistence type="predicted"/>
<comment type="caution">
    <text evidence="1">The sequence shown here is derived from an EMBL/GenBank/DDBJ whole genome shotgun (WGS) entry which is preliminary data.</text>
</comment>
<reference evidence="1 2" key="1">
    <citation type="submission" date="2024-11" db="EMBL/GenBank/DDBJ databases">
        <title>Adaptive evolution of stress response genes in parasites aligns with host niche diversity.</title>
        <authorList>
            <person name="Hahn C."/>
            <person name="Resl P."/>
        </authorList>
    </citation>
    <scope>NUCLEOTIDE SEQUENCE [LARGE SCALE GENOMIC DNA]</scope>
    <source>
        <strain evidence="1">EGGRZ-B1_66</strain>
        <tissue evidence="1">Body</tissue>
    </source>
</reference>
<protein>
    <recommendedName>
        <fullName evidence="3">Pre-mRNA-splicing factor SYF2</fullName>
    </recommendedName>
</protein>
<evidence type="ECO:0000313" key="1">
    <source>
        <dbReference type="EMBL" id="KAL3309895.1"/>
    </source>
</evidence>
<dbReference type="AlphaFoldDB" id="A0ABD2PRT1"/>
<evidence type="ECO:0000313" key="2">
    <source>
        <dbReference type="Proteomes" id="UP001626550"/>
    </source>
</evidence>
<keyword evidence="2" id="KW-1185">Reference proteome</keyword>
<sequence length="221" mass="25947">MLESREDYNKFASNEYLRLSKVPRDELDDLDLAKMNKYRKIHVLKQDKNPSNKIIKIKPEDKAEGKPPVLDSLTDTLTECLRYPYSKTTHYEMLNKISVGEDLSKLVNFNAQTFEAERRHPLAPEELKPELLSLSEKRISDQTKKQRFDQKEVVDFEQLDRAQSRQFDDWKVSQKKAKINYTNEAKEEIFDIRMNMAGYAGYIKDHEFQYSVPGSKKNSDS</sequence>
<accession>A0ABD2PRT1</accession>
<dbReference type="Proteomes" id="UP001626550">
    <property type="component" value="Unassembled WGS sequence"/>
</dbReference>
<dbReference type="EMBL" id="JBJKFK010003448">
    <property type="protein sequence ID" value="KAL3309895.1"/>
    <property type="molecule type" value="Genomic_DNA"/>
</dbReference>
<name>A0ABD2PRT1_9PLAT</name>
<organism evidence="1 2">
    <name type="scientific">Cichlidogyrus casuarinus</name>
    <dbReference type="NCBI Taxonomy" id="1844966"/>
    <lineage>
        <taxon>Eukaryota</taxon>
        <taxon>Metazoa</taxon>
        <taxon>Spiralia</taxon>
        <taxon>Lophotrochozoa</taxon>
        <taxon>Platyhelminthes</taxon>
        <taxon>Monogenea</taxon>
        <taxon>Monopisthocotylea</taxon>
        <taxon>Dactylogyridea</taxon>
        <taxon>Ancyrocephalidae</taxon>
        <taxon>Cichlidogyrus</taxon>
    </lineage>
</organism>
<evidence type="ECO:0008006" key="3">
    <source>
        <dbReference type="Google" id="ProtNLM"/>
    </source>
</evidence>